<keyword evidence="5 7" id="KW-0573">Peptidoglycan synthesis</keyword>
<comment type="pathway">
    <text evidence="1 7">Cell wall biogenesis; peptidoglycan biosynthesis.</text>
</comment>
<dbReference type="SUPFAM" id="SSF141523">
    <property type="entry name" value="L,D-transpeptidase catalytic domain-like"/>
    <property type="match status" value="1"/>
</dbReference>
<dbReference type="InterPro" id="IPR002477">
    <property type="entry name" value="Peptidoglycan-bd-like"/>
</dbReference>
<feature type="active site" description="Proton donor/acceptor" evidence="7">
    <location>
        <position position="401"/>
    </location>
</feature>
<reference evidence="10" key="1">
    <citation type="journal article" date="2019" name="Int. J. Syst. Evol. Microbiol.">
        <title>The Global Catalogue of Microorganisms (GCM) 10K type strain sequencing project: providing services to taxonomists for standard genome sequencing and annotation.</title>
        <authorList>
            <consortium name="The Broad Institute Genomics Platform"/>
            <consortium name="The Broad Institute Genome Sequencing Center for Infectious Disease"/>
            <person name="Wu L."/>
            <person name="Ma J."/>
        </authorList>
    </citation>
    <scope>NUCLEOTIDE SEQUENCE [LARGE SCALE GENOMIC DNA]</scope>
    <source>
        <strain evidence="10">CCUG 62114</strain>
    </source>
</reference>
<sequence>MQETLTKLALDSLNEKFNLKHKDSILAFYKLRNGKAAWGNINNRVTLLNIIKESVLEGLTPSDYNVKQIEKVVTDSGADEKVNIISDLFLTDMYLEYAYHLGNGKISPKSLYNDWELTPNLFSYNEQLNISLNENNINQSLDQIKPKEALYKLLKKQLIIAKESIFKDSLKTKIEHGDKIRPNKSDKRVISIRKRLNELGFLNDSLVNKSELLDTLLQESIESFQKHKQLKTDAIIGKGTVNALNKSYKDEYYSILANLERFRWFPRNKGKEYIIVNVADYNLTYVSPKDTTIHKVIVGRTDRKTPIFSSQINYLEFNPKWFIPPTIKNEDIIPAARKNSEYISNKNITVYNEKGNKVHPDSVNWNSAIVSNYRYVQSSGSSNALGRVKIIFPNKFSVYLHDTPSKSLFKKNYRARSSGCVRVENPFDLSAKLLREKEKYSRALIDTVIKKRHTLRVHLDKKVMAHFLYWTVIFNDNEQPIYINDVYNLDNQLAMKLLAN</sequence>
<name>A0ABW3I0Q1_9FLAO</name>
<dbReference type="Gene3D" id="2.40.440.10">
    <property type="entry name" value="L,D-transpeptidase catalytic domain-like"/>
    <property type="match status" value="1"/>
</dbReference>
<keyword evidence="10" id="KW-1185">Reference proteome</keyword>
<evidence type="ECO:0000256" key="5">
    <source>
        <dbReference type="ARBA" id="ARBA00022984"/>
    </source>
</evidence>
<protein>
    <submittedName>
        <fullName evidence="9">Murein L,D-transpeptidase</fullName>
    </submittedName>
</protein>
<evidence type="ECO:0000256" key="6">
    <source>
        <dbReference type="ARBA" id="ARBA00023316"/>
    </source>
</evidence>
<comment type="caution">
    <text evidence="9">The sequence shown here is derived from an EMBL/GenBank/DDBJ whole genome shotgun (WGS) entry which is preliminary data.</text>
</comment>
<dbReference type="PROSITE" id="PS52029">
    <property type="entry name" value="LD_TPASE"/>
    <property type="match status" value="1"/>
</dbReference>
<dbReference type="Pfam" id="PF20142">
    <property type="entry name" value="Scaffold"/>
    <property type="match status" value="1"/>
</dbReference>
<evidence type="ECO:0000313" key="9">
    <source>
        <dbReference type="EMBL" id="MFD0963429.1"/>
    </source>
</evidence>
<dbReference type="Gene3D" id="1.10.101.10">
    <property type="entry name" value="PGBD-like superfamily/PGBD"/>
    <property type="match status" value="1"/>
</dbReference>
<dbReference type="InterPro" id="IPR052905">
    <property type="entry name" value="LD-transpeptidase_YkuD-like"/>
</dbReference>
<dbReference type="PANTHER" id="PTHR41533">
    <property type="entry name" value="L,D-TRANSPEPTIDASE HI_1667-RELATED"/>
    <property type="match status" value="1"/>
</dbReference>
<accession>A0ABW3I0Q1</accession>
<feature type="domain" description="L,D-TPase catalytic" evidence="8">
    <location>
        <begin position="272"/>
        <end position="446"/>
    </location>
</feature>
<dbReference type="Pfam" id="PF01471">
    <property type="entry name" value="PG_binding_1"/>
    <property type="match status" value="1"/>
</dbReference>
<evidence type="ECO:0000256" key="4">
    <source>
        <dbReference type="ARBA" id="ARBA00022960"/>
    </source>
</evidence>
<proteinExistence type="inferred from homology"/>
<keyword evidence="6 7" id="KW-0961">Cell wall biogenesis/degradation</keyword>
<evidence type="ECO:0000256" key="7">
    <source>
        <dbReference type="PROSITE-ProRule" id="PRU01373"/>
    </source>
</evidence>
<dbReference type="InterPro" id="IPR038063">
    <property type="entry name" value="Transpep_catalytic_dom"/>
</dbReference>
<feature type="active site" description="Nucleophile" evidence="7">
    <location>
        <position position="420"/>
    </location>
</feature>
<evidence type="ECO:0000256" key="3">
    <source>
        <dbReference type="ARBA" id="ARBA00022679"/>
    </source>
</evidence>
<evidence type="ECO:0000256" key="2">
    <source>
        <dbReference type="ARBA" id="ARBA00005992"/>
    </source>
</evidence>
<dbReference type="RefSeq" id="WP_377714135.1">
    <property type="nucleotide sequence ID" value="NZ_JBHTJM010000006.1"/>
</dbReference>
<dbReference type="EMBL" id="JBHTJM010000006">
    <property type="protein sequence ID" value="MFD0963429.1"/>
    <property type="molecule type" value="Genomic_DNA"/>
</dbReference>
<evidence type="ECO:0000313" key="10">
    <source>
        <dbReference type="Proteomes" id="UP001596997"/>
    </source>
</evidence>
<keyword evidence="4 7" id="KW-0133">Cell shape</keyword>
<comment type="similarity">
    <text evidence="2">Belongs to the YkuD family.</text>
</comment>
<keyword evidence="3" id="KW-0808">Transferase</keyword>
<dbReference type="CDD" id="cd16913">
    <property type="entry name" value="YkuD_like"/>
    <property type="match status" value="1"/>
</dbReference>
<dbReference type="Pfam" id="PF03734">
    <property type="entry name" value="YkuD"/>
    <property type="match status" value="1"/>
</dbReference>
<dbReference type="SUPFAM" id="SSF47090">
    <property type="entry name" value="PGBD-like"/>
    <property type="match status" value="1"/>
</dbReference>
<gene>
    <name evidence="9" type="ORF">ACFQ1O_05405</name>
</gene>
<dbReference type="Proteomes" id="UP001596997">
    <property type="component" value="Unassembled WGS sequence"/>
</dbReference>
<evidence type="ECO:0000256" key="1">
    <source>
        <dbReference type="ARBA" id="ARBA00004752"/>
    </source>
</evidence>
<dbReference type="InterPro" id="IPR036366">
    <property type="entry name" value="PGBDSf"/>
</dbReference>
<organism evidence="9 10">
    <name type="scientific">Pseudofulvibacter geojedonensis</name>
    <dbReference type="NCBI Taxonomy" id="1123758"/>
    <lineage>
        <taxon>Bacteria</taxon>
        <taxon>Pseudomonadati</taxon>
        <taxon>Bacteroidota</taxon>
        <taxon>Flavobacteriia</taxon>
        <taxon>Flavobacteriales</taxon>
        <taxon>Flavobacteriaceae</taxon>
        <taxon>Pseudofulvibacter</taxon>
    </lineage>
</organism>
<dbReference type="PANTHER" id="PTHR41533:SF2">
    <property type="entry name" value="BLR7131 PROTEIN"/>
    <property type="match status" value="1"/>
</dbReference>
<dbReference type="InterPro" id="IPR045380">
    <property type="entry name" value="LD_TPept_scaffold_dom"/>
</dbReference>
<dbReference type="InterPro" id="IPR005490">
    <property type="entry name" value="LD_TPept_cat_dom"/>
</dbReference>
<dbReference type="InterPro" id="IPR036365">
    <property type="entry name" value="PGBD-like_sf"/>
</dbReference>
<evidence type="ECO:0000259" key="8">
    <source>
        <dbReference type="PROSITE" id="PS52029"/>
    </source>
</evidence>